<reference evidence="1 2" key="1">
    <citation type="journal article" date="2003" name="Int. J. Syst. Evol. Microbiol.">
        <title>Virgibacillus carmonensis sp. nov., Virgibacillus necropolis sp. nov. and Virgibacillus picturae sp. nov., three novel species isolated from deteriorated mural paintings, transfer of the species of the genus salibacillus to Virgibacillus, as Virgibacillus marismortui comb. nov. and Virgibacillus salexigens comb. nov., and emended description of the genus Virgibacillus.</title>
        <authorList>
            <person name="Heyrman J."/>
            <person name="Logan N.A."/>
            <person name="Busse H.J."/>
            <person name="Balcaen A."/>
            <person name="Lebbe L."/>
            <person name="Rodriguez-Diaz M."/>
            <person name="Swings J."/>
            <person name="De Vos P."/>
        </authorList>
    </citation>
    <scope>NUCLEOTIDE SEQUENCE [LARGE SCALE GENOMIC DNA]</scope>
    <source>
        <strain evidence="1 2">LMG 19488</strain>
    </source>
</reference>
<organism evidence="1 2">
    <name type="scientific">Virgibacillus necropolis</name>
    <dbReference type="NCBI Taxonomy" id="163877"/>
    <lineage>
        <taxon>Bacteria</taxon>
        <taxon>Bacillati</taxon>
        <taxon>Bacillota</taxon>
        <taxon>Bacilli</taxon>
        <taxon>Bacillales</taxon>
        <taxon>Bacillaceae</taxon>
        <taxon>Virgibacillus</taxon>
    </lineage>
</organism>
<dbReference type="EMBL" id="CP022437">
    <property type="protein sequence ID" value="ASN05217.1"/>
    <property type="molecule type" value="Genomic_DNA"/>
</dbReference>
<evidence type="ECO:0008006" key="3">
    <source>
        <dbReference type="Google" id="ProtNLM"/>
    </source>
</evidence>
<evidence type="ECO:0000313" key="1">
    <source>
        <dbReference type="EMBL" id="ASN05217.1"/>
    </source>
</evidence>
<name>A0A221MC58_9BACI</name>
<accession>A0A221MC58</accession>
<dbReference type="RefSeq" id="WP_089532067.1">
    <property type="nucleotide sequence ID" value="NZ_CP022437.1"/>
</dbReference>
<sequence>MNFLKKSLIFVTILLLFASIYHDITSGSISTDKENKEMDKPEDNIVHVQVLPGQTVLSIVEKYSNTNSLNVDQIIKDFKKINPNVEPYQLVSYEYYYFPVY</sequence>
<dbReference type="AlphaFoldDB" id="A0A221MC58"/>
<gene>
    <name evidence="1" type="ORF">CFK40_09395</name>
</gene>
<evidence type="ECO:0000313" key="2">
    <source>
        <dbReference type="Proteomes" id="UP000204391"/>
    </source>
</evidence>
<protein>
    <recommendedName>
        <fullName evidence="3">LysM domain-containing protein</fullName>
    </recommendedName>
</protein>
<dbReference type="KEGG" id="vne:CFK40_09395"/>
<dbReference type="Proteomes" id="UP000204391">
    <property type="component" value="Chromosome"/>
</dbReference>
<dbReference type="OrthoDB" id="2691912at2"/>
<keyword evidence="2" id="KW-1185">Reference proteome</keyword>
<proteinExistence type="predicted"/>